<keyword evidence="4" id="KW-1133">Transmembrane helix</keyword>
<dbReference type="RefSeq" id="WP_083701257.1">
    <property type="nucleotide sequence ID" value="NZ_BMEH01000005.1"/>
</dbReference>
<dbReference type="AlphaFoldDB" id="A0A1N7P8E2"/>
<dbReference type="STRING" id="1086013.SAMN05421774_10546"/>
<dbReference type="PANTHER" id="PTHR30290:SF64">
    <property type="entry name" value="ABC TRANSPORTER PERIPLASMIC BINDING PROTEIN"/>
    <property type="match status" value="1"/>
</dbReference>
<feature type="transmembrane region" description="Helical" evidence="4">
    <location>
        <begin position="441"/>
        <end position="461"/>
    </location>
</feature>
<dbReference type="CDD" id="cd08497">
    <property type="entry name" value="MbnE-like"/>
    <property type="match status" value="1"/>
</dbReference>
<dbReference type="Gene3D" id="3.40.190.10">
    <property type="entry name" value="Periplasmic binding protein-like II"/>
    <property type="match status" value="2"/>
</dbReference>
<sequence>MHAWRTGLAALAIGLGALPLRAEVQISHGISTFGDLKYQADFAHLEYVNPDAPKGGEISIWAFGGFDSMNPYSVKGRAAGLSSAFYESILESVADEVGAAYCLLCETLEYPPGREWVIFNLRPEARFSDGSPLTAEDVLFSYQLFLEKGLTDFRAVLSQQVESAEVLGPHRIRFTFKPGFPTRDLPQTVGGLPVLSKAQYEAEGLDLEEGSMTPFLGSAPYVLDRVNVGQTVVYRRNPEYWGQDLPIMRGRSNFDRIRVEYYADYAAAFEGFKGGNYTFRDEAASVSWATGYDFPAVANGHVKKVELPSGTMATGQAFLFNLRRDKFADPRVREAIGLMFNFEWSNATLFYGIYERINSIWENSDLEATGTPGPDEVALLQPLVDEGLLPAEILTAPAVMAPVSGDRQLDRGNLNRAGALLEAAGWTHRPPPPLAPRLSPLQLGLLLALIAAAGGGAIWGLRDRRLKVAAGALAVLAVGSSVMVLGLPRAAPPDMLRRNDAGQTLRVEFLNDSQTFDRILIPYVSNLRQAGVDAVMTRIDNAQMEARERPPNYDFDIVTGNARASLIPGSELKQFYGSATADMSAFNLMGLKSPAADRLIDLVVAAQTREEMETRTRALDRVLRAERFWVPQWFKAVHTVAYYDQYEHPETLPPYARGELDFWWFNAEKAAALRAAGVLR</sequence>
<dbReference type="Proteomes" id="UP000186141">
    <property type="component" value="Unassembled WGS sequence"/>
</dbReference>
<dbReference type="GO" id="GO:1904680">
    <property type="term" value="F:peptide transmembrane transporter activity"/>
    <property type="evidence" value="ECO:0007669"/>
    <property type="project" value="TreeGrafter"/>
</dbReference>
<evidence type="ECO:0000256" key="4">
    <source>
        <dbReference type="SAM" id="Phobius"/>
    </source>
</evidence>
<evidence type="ECO:0000259" key="5">
    <source>
        <dbReference type="Pfam" id="PF00496"/>
    </source>
</evidence>
<dbReference type="GO" id="GO:0015833">
    <property type="term" value="P:peptide transport"/>
    <property type="evidence" value="ECO:0007669"/>
    <property type="project" value="TreeGrafter"/>
</dbReference>
<comment type="similarity">
    <text evidence="2">Belongs to the bacterial solute-binding protein 5 family.</text>
</comment>
<evidence type="ECO:0000256" key="1">
    <source>
        <dbReference type="ARBA" id="ARBA00004418"/>
    </source>
</evidence>
<dbReference type="GO" id="GO:0030288">
    <property type="term" value="C:outer membrane-bounded periplasmic space"/>
    <property type="evidence" value="ECO:0007669"/>
    <property type="project" value="TreeGrafter"/>
</dbReference>
<dbReference type="PIRSF" id="PIRSF002741">
    <property type="entry name" value="MppA"/>
    <property type="match status" value="1"/>
</dbReference>
<dbReference type="SUPFAM" id="SSF53850">
    <property type="entry name" value="Periplasmic binding protein-like II"/>
    <property type="match status" value="1"/>
</dbReference>
<dbReference type="InterPro" id="IPR039424">
    <property type="entry name" value="SBP_5"/>
</dbReference>
<keyword evidence="4" id="KW-0472">Membrane</keyword>
<evidence type="ECO:0000313" key="6">
    <source>
        <dbReference type="EMBL" id="SIT06864.1"/>
    </source>
</evidence>
<reference evidence="6 7" key="1">
    <citation type="submission" date="2017-01" db="EMBL/GenBank/DDBJ databases">
        <authorList>
            <person name="Mah S.A."/>
            <person name="Swanson W.J."/>
            <person name="Moy G.W."/>
            <person name="Vacquier V.D."/>
        </authorList>
    </citation>
    <scope>NUCLEOTIDE SEQUENCE [LARGE SCALE GENOMIC DNA]</scope>
    <source>
        <strain evidence="6 7">DSM 26375</strain>
    </source>
</reference>
<evidence type="ECO:0000256" key="3">
    <source>
        <dbReference type="ARBA" id="ARBA00022729"/>
    </source>
</evidence>
<organism evidence="6 7">
    <name type="scientific">Gemmobacter megaterium</name>
    <dbReference type="NCBI Taxonomy" id="1086013"/>
    <lineage>
        <taxon>Bacteria</taxon>
        <taxon>Pseudomonadati</taxon>
        <taxon>Pseudomonadota</taxon>
        <taxon>Alphaproteobacteria</taxon>
        <taxon>Rhodobacterales</taxon>
        <taxon>Paracoccaceae</taxon>
        <taxon>Gemmobacter</taxon>
    </lineage>
</organism>
<feature type="transmembrane region" description="Helical" evidence="4">
    <location>
        <begin position="468"/>
        <end position="487"/>
    </location>
</feature>
<dbReference type="Pfam" id="PF00496">
    <property type="entry name" value="SBP_bac_5"/>
    <property type="match status" value="1"/>
</dbReference>
<keyword evidence="4" id="KW-0812">Transmembrane</keyword>
<name>A0A1N7P8E2_9RHOB</name>
<accession>A0A1N7P8E2</accession>
<keyword evidence="7" id="KW-1185">Reference proteome</keyword>
<dbReference type="GO" id="GO:0042884">
    <property type="term" value="P:microcin transport"/>
    <property type="evidence" value="ECO:0007669"/>
    <property type="project" value="TreeGrafter"/>
</dbReference>
<keyword evidence="3" id="KW-0732">Signal</keyword>
<dbReference type="EMBL" id="FTOT01000005">
    <property type="protein sequence ID" value="SIT06864.1"/>
    <property type="molecule type" value="Genomic_DNA"/>
</dbReference>
<proteinExistence type="inferred from homology"/>
<dbReference type="GO" id="GO:0043190">
    <property type="term" value="C:ATP-binding cassette (ABC) transporter complex"/>
    <property type="evidence" value="ECO:0007669"/>
    <property type="project" value="InterPro"/>
</dbReference>
<evidence type="ECO:0000313" key="7">
    <source>
        <dbReference type="Proteomes" id="UP000186141"/>
    </source>
</evidence>
<comment type="subcellular location">
    <subcellularLocation>
        <location evidence="1">Periplasm</location>
    </subcellularLocation>
</comment>
<dbReference type="Gene3D" id="3.10.105.10">
    <property type="entry name" value="Dipeptide-binding Protein, Domain 3"/>
    <property type="match status" value="2"/>
</dbReference>
<dbReference type="InterPro" id="IPR030678">
    <property type="entry name" value="Peptide/Ni-bd"/>
</dbReference>
<dbReference type="PANTHER" id="PTHR30290">
    <property type="entry name" value="PERIPLASMIC BINDING COMPONENT OF ABC TRANSPORTER"/>
    <property type="match status" value="1"/>
</dbReference>
<evidence type="ECO:0000256" key="2">
    <source>
        <dbReference type="ARBA" id="ARBA00005695"/>
    </source>
</evidence>
<dbReference type="InterPro" id="IPR000914">
    <property type="entry name" value="SBP_5_dom"/>
</dbReference>
<feature type="domain" description="Solute-binding protein family 5" evidence="5">
    <location>
        <begin position="116"/>
        <end position="429"/>
    </location>
</feature>
<gene>
    <name evidence="6" type="ORF">SAMN05421774_10546</name>
</gene>
<protein>
    <submittedName>
        <fullName evidence="6">Microcin C transport system substrate-binding protein</fullName>
    </submittedName>
</protein>